<feature type="region of interest" description="Disordered" evidence="6">
    <location>
        <begin position="1"/>
        <end position="23"/>
    </location>
</feature>
<feature type="region of interest" description="Disordered" evidence="6">
    <location>
        <begin position="41"/>
        <end position="134"/>
    </location>
</feature>
<evidence type="ECO:0000313" key="9">
    <source>
        <dbReference type="Proteomes" id="UP000030645"/>
    </source>
</evidence>
<dbReference type="PANTHER" id="PTHR23236">
    <property type="entry name" value="EUKARYOTIC TRANSLATION INITIATION FACTOR 4B/4H"/>
    <property type="match status" value="1"/>
</dbReference>
<keyword evidence="9" id="KW-1185">Reference proteome</keyword>
<keyword evidence="3 5" id="KW-0694">RNA-binding</keyword>
<feature type="compositionally biased region" description="Basic residues" evidence="6">
    <location>
        <begin position="501"/>
        <end position="510"/>
    </location>
</feature>
<reference evidence="9" key="1">
    <citation type="submission" date="2013-01" db="EMBL/GenBank/DDBJ databases">
        <title>Draft Genome Sequence of a Mulberry Tree, Morus notabilis C.K. Schneid.</title>
        <authorList>
            <person name="He N."/>
            <person name="Zhao S."/>
        </authorList>
    </citation>
    <scope>NUCLEOTIDE SEQUENCE</scope>
</reference>
<dbReference type="Proteomes" id="UP000030645">
    <property type="component" value="Unassembled WGS sequence"/>
</dbReference>
<feature type="domain" description="RRM" evidence="7">
    <location>
        <begin position="302"/>
        <end position="383"/>
    </location>
</feature>
<evidence type="ECO:0000256" key="1">
    <source>
        <dbReference type="ARBA" id="ARBA00004604"/>
    </source>
</evidence>
<dbReference type="CDD" id="cd12394">
    <property type="entry name" value="RRM1_RBM34"/>
    <property type="match status" value="1"/>
</dbReference>
<dbReference type="GO" id="GO:0003723">
    <property type="term" value="F:RNA binding"/>
    <property type="evidence" value="ECO:0007669"/>
    <property type="project" value="UniProtKB-UniRule"/>
</dbReference>
<feature type="region of interest" description="Disordered" evidence="6">
    <location>
        <begin position="426"/>
        <end position="510"/>
    </location>
</feature>
<comment type="similarity">
    <text evidence="2">Belongs to the RRM RBM34 family.</text>
</comment>
<feature type="domain" description="RRM" evidence="7">
    <location>
        <begin position="191"/>
        <end position="285"/>
    </location>
</feature>
<dbReference type="InterPro" id="IPR012677">
    <property type="entry name" value="Nucleotide-bd_a/b_plait_sf"/>
</dbReference>
<dbReference type="EMBL" id="KE344549">
    <property type="protein sequence ID" value="EXB66545.1"/>
    <property type="molecule type" value="Genomic_DNA"/>
</dbReference>
<gene>
    <name evidence="8" type="ORF">L484_017785</name>
</gene>
<dbReference type="InterPro" id="IPR000504">
    <property type="entry name" value="RRM_dom"/>
</dbReference>
<keyword evidence="4" id="KW-0539">Nucleus</keyword>
<dbReference type="PANTHER" id="PTHR23236:SF25">
    <property type="entry name" value="RNA-BINDING PROTEIN 34"/>
    <property type="match status" value="1"/>
</dbReference>
<feature type="region of interest" description="Disordered" evidence="6">
    <location>
        <begin position="382"/>
        <end position="414"/>
    </location>
</feature>
<dbReference type="STRING" id="981085.W9RDV6"/>
<dbReference type="Pfam" id="PF00076">
    <property type="entry name" value="RRM_1"/>
    <property type="match status" value="2"/>
</dbReference>
<feature type="compositionally biased region" description="Polar residues" evidence="6">
    <location>
        <begin position="11"/>
        <end position="23"/>
    </location>
</feature>
<name>W9RDV6_9ROSA</name>
<dbReference type="KEGG" id="mnt:21400769"/>
<evidence type="ECO:0000256" key="6">
    <source>
        <dbReference type="SAM" id="MobiDB-lite"/>
    </source>
</evidence>
<dbReference type="GO" id="GO:0005730">
    <property type="term" value="C:nucleolus"/>
    <property type="evidence" value="ECO:0007669"/>
    <property type="project" value="UniProtKB-SubCell"/>
</dbReference>
<dbReference type="InterPro" id="IPR035979">
    <property type="entry name" value="RBD_domain_sf"/>
</dbReference>
<evidence type="ECO:0000256" key="5">
    <source>
        <dbReference type="PROSITE-ProRule" id="PRU00176"/>
    </source>
</evidence>
<evidence type="ECO:0000256" key="3">
    <source>
        <dbReference type="ARBA" id="ARBA00022884"/>
    </source>
</evidence>
<evidence type="ECO:0000313" key="8">
    <source>
        <dbReference type="EMBL" id="EXB66545.1"/>
    </source>
</evidence>
<evidence type="ECO:0000259" key="7">
    <source>
        <dbReference type="PROSITE" id="PS50102"/>
    </source>
</evidence>
<dbReference type="Gene3D" id="3.30.70.330">
    <property type="match status" value="2"/>
</dbReference>
<dbReference type="AlphaFoldDB" id="W9RDV6"/>
<dbReference type="InterPro" id="IPR034221">
    <property type="entry name" value="RBM34_RRM2"/>
</dbReference>
<feature type="compositionally biased region" description="Basic and acidic residues" evidence="6">
    <location>
        <begin position="47"/>
        <end position="57"/>
    </location>
</feature>
<evidence type="ECO:0000256" key="4">
    <source>
        <dbReference type="ARBA" id="ARBA00023242"/>
    </source>
</evidence>
<comment type="subcellular location">
    <subcellularLocation>
        <location evidence="1">Nucleus</location>
        <location evidence="1">Nucleolus</location>
    </subcellularLocation>
</comment>
<dbReference type="CDD" id="cd12395">
    <property type="entry name" value="RRM2_RBM34"/>
    <property type="match status" value="1"/>
</dbReference>
<dbReference type="SUPFAM" id="SSF54928">
    <property type="entry name" value="RNA-binding domain, RBD"/>
    <property type="match status" value="2"/>
</dbReference>
<evidence type="ECO:0000256" key="2">
    <source>
        <dbReference type="ARBA" id="ARBA00007077"/>
    </source>
</evidence>
<sequence>MGKKKPKDPETTAQNDAVSSQPDIFTTLFGEVKDKNAVVSIFSDDNPFLRKPQERQTLEGSGSFDNGGVENPDAAVQKDRKRKGEKKVSPGSDSADEAPEAQKSKKGKLKSSDLEDGDEDVGKKENKKKRKRDEIEKEYEARKYGAVDGNVAEEEEKRLSGKVGEKRKSVDNPAETLVPKEGFDDESKLLRTVFVGNLPLSTKKKALIKEFSKFGEVESVRIRSVPITDTKTPRKGAVIRKQFHEAADSVHAYVVFKTEESAKASLSHNMAVVGDHHIRVDRACPPRKKMKGDEVSLYDHKRTVFVGNLPFDVKDEEVYQLFCGINNLDSSIEGVRVIRDPHNNLGKGFAYVLFKTREAANLVVKKRNLKLRDRELRLFHAKPDSTPFKRKNPASAEKTSSPAKKFRDSGSGDVSKKAFTNISTSYQGLRASKSGVQKKVAKGFRPEKSTTKAHNGVRERKEKRPAVAARKAKANALSEIGASKQAGTKRKMDSWTPESSHRKKKAKKLR</sequence>
<accession>W9RDV6</accession>
<feature type="compositionally biased region" description="Basic and acidic residues" evidence="6">
    <location>
        <begin position="405"/>
        <end position="414"/>
    </location>
</feature>
<dbReference type="eggNOG" id="KOG0118">
    <property type="taxonomic scope" value="Eukaryota"/>
</dbReference>
<organism evidence="8 9">
    <name type="scientific">Morus notabilis</name>
    <dbReference type="NCBI Taxonomy" id="981085"/>
    <lineage>
        <taxon>Eukaryota</taxon>
        <taxon>Viridiplantae</taxon>
        <taxon>Streptophyta</taxon>
        <taxon>Embryophyta</taxon>
        <taxon>Tracheophyta</taxon>
        <taxon>Spermatophyta</taxon>
        <taxon>Magnoliopsida</taxon>
        <taxon>eudicotyledons</taxon>
        <taxon>Gunneridae</taxon>
        <taxon>Pentapetalae</taxon>
        <taxon>rosids</taxon>
        <taxon>fabids</taxon>
        <taxon>Rosales</taxon>
        <taxon>Moraceae</taxon>
        <taxon>Moreae</taxon>
        <taxon>Morus</taxon>
    </lineage>
</organism>
<protein>
    <submittedName>
        <fullName evidence="8">RNA-binding protein 34</fullName>
    </submittedName>
</protein>
<feature type="compositionally biased region" description="Basic and acidic residues" evidence="6">
    <location>
        <begin position="444"/>
        <end position="465"/>
    </location>
</feature>
<dbReference type="SMART" id="SM00360">
    <property type="entry name" value="RRM"/>
    <property type="match status" value="2"/>
</dbReference>
<dbReference type="PROSITE" id="PS50102">
    <property type="entry name" value="RRM"/>
    <property type="match status" value="2"/>
</dbReference>
<dbReference type="OrthoDB" id="442677at2759"/>
<proteinExistence type="inferred from homology"/>